<keyword evidence="2" id="KW-1133">Transmembrane helix</keyword>
<feature type="compositionally biased region" description="Basic and acidic residues" evidence="1">
    <location>
        <begin position="90"/>
        <end position="111"/>
    </location>
</feature>
<dbReference type="RefSeq" id="WP_093556891.1">
    <property type="nucleotide sequence ID" value="NZ_FPBO01000016.1"/>
</dbReference>
<gene>
    <name evidence="3" type="ORF">SAMN05216552_1016120</name>
</gene>
<dbReference type="STRING" id="1035707.SAMN05216552_1016120"/>
<evidence type="ECO:0000256" key="2">
    <source>
        <dbReference type="SAM" id="Phobius"/>
    </source>
</evidence>
<dbReference type="Proteomes" id="UP000199391">
    <property type="component" value="Unassembled WGS sequence"/>
</dbReference>
<protein>
    <submittedName>
        <fullName evidence="3">Uncharacterized protein</fullName>
    </submittedName>
</protein>
<dbReference type="AlphaFoldDB" id="A0A1I7KEM7"/>
<accession>A0A1I7KEM7</accession>
<feature type="region of interest" description="Disordered" evidence="1">
    <location>
        <begin position="79"/>
        <end position="111"/>
    </location>
</feature>
<name>A0A1I7KEM7_9BURK</name>
<feature type="transmembrane region" description="Helical" evidence="2">
    <location>
        <begin position="38"/>
        <end position="56"/>
    </location>
</feature>
<keyword evidence="2" id="KW-0472">Membrane</keyword>
<feature type="region of interest" description="Disordered" evidence="1">
    <location>
        <begin position="127"/>
        <end position="171"/>
    </location>
</feature>
<evidence type="ECO:0000256" key="1">
    <source>
        <dbReference type="SAM" id="MobiDB-lite"/>
    </source>
</evidence>
<reference evidence="4" key="1">
    <citation type="submission" date="2016-10" db="EMBL/GenBank/DDBJ databases">
        <authorList>
            <person name="Varghese N."/>
            <person name="Submissions S."/>
        </authorList>
    </citation>
    <scope>NUCLEOTIDE SEQUENCE [LARGE SCALE GENOMIC DNA]</scope>
    <source>
        <strain evidence="4">CGMCC 1.11014</strain>
    </source>
</reference>
<proteinExistence type="predicted"/>
<dbReference type="EMBL" id="FPBO01000016">
    <property type="protein sequence ID" value="SFU95912.1"/>
    <property type="molecule type" value="Genomic_DNA"/>
</dbReference>
<organism evidence="3 4">
    <name type="scientific">Pseudoduganella namucuonensis</name>
    <dbReference type="NCBI Taxonomy" id="1035707"/>
    <lineage>
        <taxon>Bacteria</taxon>
        <taxon>Pseudomonadati</taxon>
        <taxon>Pseudomonadota</taxon>
        <taxon>Betaproteobacteria</taxon>
        <taxon>Burkholderiales</taxon>
        <taxon>Oxalobacteraceae</taxon>
        <taxon>Telluria group</taxon>
        <taxon>Pseudoduganella</taxon>
    </lineage>
</organism>
<keyword evidence="4" id="KW-1185">Reference proteome</keyword>
<sequence length="296" mass="33324">MFQFSHSHSGDHEYCEACGQRLPRDGYGYGGPKKHNRAGIAVSILVHVLVLVYALFMPKEKITLKPPAKEGELVYISPLPKSKPAPTPKPKLETKPIEAARAKPQPRRDSRAITKAAPPKLETFVPPVQATMQPPTPVQEEDMQARVEAARKRRADANPQPQQEPQESDNDRALRVARANIMGAQGRNAAGEREDTGGVFSIINKSSLSADIKFRGFSANFKRQWSQQVHVELGSELDIETAIVKRMIELIRKEKPGEFQWESHRLGRVVPMNAGRQYQAELEAFLLKEFFPNYRR</sequence>
<keyword evidence="2" id="KW-0812">Transmembrane</keyword>
<evidence type="ECO:0000313" key="4">
    <source>
        <dbReference type="Proteomes" id="UP000199391"/>
    </source>
</evidence>
<dbReference type="OrthoDB" id="8559866at2"/>
<evidence type="ECO:0000313" key="3">
    <source>
        <dbReference type="EMBL" id="SFU95912.1"/>
    </source>
</evidence>